<comment type="caution">
    <text evidence="3">The sequence shown here is derived from an EMBL/GenBank/DDBJ whole genome shotgun (WGS) entry which is preliminary data.</text>
</comment>
<proteinExistence type="inferred from homology"/>
<name>A0A2H0UIW8_9BACT</name>
<feature type="domain" description="GIY-YIG" evidence="2">
    <location>
        <begin position="1"/>
        <end position="75"/>
    </location>
</feature>
<comment type="similarity">
    <text evidence="1">Belongs to the UPF0213 family.</text>
</comment>
<dbReference type="PANTHER" id="PTHR34477:SF1">
    <property type="entry name" value="UPF0213 PROTEIN YHBQ"/>
    <property type="match status" value="1"/>
</dbReference>
<dbReference type="Proteomes" id="UP000230706">
    <property type="component" value="Unassembled WGS sequence"/>
</dbReference>
<accession>A0A2H0UIW8</accession>
<dbReference type="InterPro" id="IPR050190">
    <property type="entry name" value="UPF0213_domain"/>
</dbReference>
<dbReference type="EMBL" id="PFBF01000031">
    <property type="protein sequence ID" value="PIR86344.1"/>
    <property type="molecule type" value="Genomic_DNA"/>
</dbReference>
<dbReference type="InterPro" id="IPR035901">
    <property type="entry name" value="GIY-YIG_endonuc_sf"/>
</dbReference>
<evidence type="ECO:0000256" key="1">
    <source>
        <dbReference type="ARBA" id="ARBA00007435"/>
    </source>
</evidence>
<evidence type="ECO:0000259" key="2">
    <source>
        <dbReference type="PROSITE" id="PS50164"/>
    </source>
</evidence>
<dbReference type="InterPro" id="IPR000305">
    <property type="entry name" value="GIY-YIG_endonuc"/>
</dbReference>
<dbReference type="SUPFAM" id="SSF82771">
    <property type="entry name" value="GIY-YIG endonuclease"/>
    <property type="match status" value="1"/>
</dbReference>
<organism evidence="3 4">
    <name type="scientific">Candidatus Kaiserbacteria bacterium CG10_big_fil_rev_8_21_14_0_10_43_70</name>
    <dbReference type="NCBI Taxonomy" id="1974605"/>
    <lineage>
        <taxon>Bacteria</taxon>
        <taxon>Candidatus Kaiseribacteriota</taxon>
    </lineage>
</organism>
<sequence length="78" mass="9126">MYYVYILKNDSGQKYVGVTHNLKKRLEQHGNGETQTTRNLKTDNLTWYCAFANKARAYAFEKYLKSSSGHAFMNKRLL</sequence>
<dbReference type="Pfam" id="PF01541">
    <property type="entry name" value="GIY-YIG"/>
    <property type="match status" value="1"/>
</dbReference>
<dbReference type="PROSITE" id="PS50164">
    <property type="entry name" value="GIY_YIG"/>
    <property type="match status" value="1"/>
</dbReference>
<dbReference type="Gene3D" id="3.40.1440.10">
    <property type="entry name" value="GIY-YIG endonuclease"/>
    <property type="match status" value="1"/>
</dbReference>
<evidence type="ECO:0000313" key="4">
    <source>
        <dbReference type="Proteomes" id="UP000230706"/>
    </source>
</evidence>
<dbReference type="PANTHER" id="PTHR34477">
    <property type="entry name" value="UPF0213 PROTEIN YHBQ"/>
    <property type="match status" value="1"/>
</dbReference>
<dbReference type="AlphaFoldDB" id="A0A2H0UIW8"/>
<protein>
    <submittedName>
        <fullName evidence="3">Excinuclease ABC subunit C</fullName>
    </submittedName>
</protein>
<reference evidence="4" key="1">
    <citation type="submission" date="2017-09" db="EMBL/GenBank/DDBJ databases">
        <title>Depth-based differentiation of microbial function through sediment-hosted aquifers and enrichment of novel symbionts in the deep terrestrial subsurface.</title>
        <authorList>
            <person name="Probst A.J."/>
            <person name="Ladd B."/>
            <person name="Jarett J.K."/>
            <person name="Geller-Mcgrath D.E."/>
            <person name="Sieber C.M.K."/>
            <person name="Emerson J.B."/>
            <person name="Anantharaman K."/>
            <person name="Thomas B.C."/>
            <person name="Malmstrom R."/>
            <person name="Stieglmeier M."/>
            <person name="Klingl A."/>
            <person name="Woyke T."/>
            <person name="Ryan C.M."/>
            <person name="Banfield J.F."/>
        </authorList>
    </citation>
    <scope>NUCLEOTIDE SEQUENCE [LARGE SCALE GENOMIC DNA]</scope>
</reference>
<evidence type="ECO:0000313" key="3">
    <source>
        <dbReference type="EMBL" id="PIR86344.1"/>
    </source>
</evidence>
<gene>
    <name evidence="3" type="ORF">COU13_01410</name>
</gene>